<dbReference type="InParanoid" id="A0A7R8UMD9"/>
<dbReference type="InterPro" id="IPR017850">
    <property type="entry name" value="Alkaline_phosphatase_core_sf"/>
</dbReference>
<keyword evidence="2" id="KW-1185">Reference proteome</keyword>
<evidence type="ECO:0000313" key="1">
    <source>
        <dbReference type="EMBL" id="CAD7083486.1"/>
    </source>
</evidence>
<dbReference type="CDD" id="cd16021">
    <property type="entry name" value="ALP_like"/>
    <property type="match status" value="1"/>
</dbReference>
<dbReference type="Gene3D" id="3.40.720.10">
    <property type="entry name" value="Alkaline Phosphatase, subunit A"/>
    <property type="match status" value="1"/>
</dbReference>
<sequence>MTVPPPVIPESSLTGFLVWSRECQIPNVDPFAPGIRRSFKKNKAPKCYPSPQLTEIDHEETDKPILHFKEELVANYSELPLNCCFSQILRTGAGRSSDNRYTLSKCSSFNQSLELDTSLGSILVTCRNNAGHKIYSNIHVLIPRNKTVLKRLESWHEKDKKSRPPNVILFGIDSVSRMNLIRTMPKTAKHLHESGWFEMAGYNKVGDNTYPNLMAVMTGYNTTNSEVKCKPRTIAGLDACPFVWTTYRKNGYVTAYAEDVQYMSTFNYLKVGFKDPPTDNYLRPTMLAAEKHLKSKRFYGLKFCMGFQSAAQYVYNYIFQTRNAYKGHPFFGLFWTNSFSHNAYDGPSAMDEKILDYLQLFNSTGVLNDSIIFFFSDHGMRYGSLRSSPTGHLEERLPFFFLWLPLKFREEHPEIVEAVRINRNRLTTPFDLFVTLNHILKLSGRVENLIKSEDCPKCQSLFEVVPENRSCEDAKISDHWCTCRAFYNIDKHSPKVKELTLRTVDYINGILKNVKNGTIAHLCHHLELNNIMFANQGVLPHLPANSTLEEFQIAFTTKPGGAIYETTVRMDMKTKEFMVTGTISRMNMYKKYVKCINFEPVNKYCI</sequence>
<dbReference type="PANTHER" id="PTHR10974">
    <property type="entry name" value="FI08016P-RELATED"/>
    <property type="match status" value="1"/>
</dbReference>
<dbReference type="SUPFAM" id="SSF53649">
    <property type="entry name" value="Alkaline phosphatase-like"/>
    <property type="match status" value="1"/>
</dbReference>
<accession>A0A7R8UMD9</accession>
<dbReference type="GO" id="GO:0005615">
    <property type="term" value="C:extracellular space"/>
    <property type="evidence" value="ECO:0007669"/>
    <property type="project" value="TreeGrafter"/>
</dbReference>
<feature type="non-terminal residue" evidence="1">
    <location>
        <position position="1"/>
    </location>
</feature>
<evidence type="ECO:0000313" key="2">
    <source>
        <dbReference type="Proteomes" id="UP000594454"/>
    </source>
</evidence>
<proteinExistence type="predicted"/>
<gene>
    <name evidence="1" type="ORF">HERILL_LOCUS6443</name>
</gene>
<dbReference type="EMBL" id="LR899010">
    <property type="protein sequence ID" value="CAD7083486.1"/>
    <property type="molecule type" value="Genomic_DNA"/>
</dbReference>
<organism evidence="1 2">
    <name type="scientific">Hermetia illucens</name>
    <name type="common">Black soldier fly</name>
    <dbReference type="NCBI Taxonomy" id="343691"/>
    <lineage>
        <taxon>Eukaryota</taxon>
        <taxon>Metazoa</taxon>
        <taxon>Ecdysozoa</taxon>
        <taxon>Arthropoda</taxon>
        <taxon>Hexapoda</taxon>
        <taxon>Insecta</taxon>
        <taxon>Pterygota</taxon>
        <taxon>Neoptera</taxon>
        <taxon>Endopterygota</taxon>
        <taxon>Diptera</taxon>
        <taxon>Brachycera</taxon>
        <taxon>Stratiomyomorpha</taxon>
        <taxon>Stratiomyidae</taxon>
        <taxon>Hermetiinae</taxon>
        <taxon>Hermetia</taxon>
    </lineage>
</organism>
<dbReference type="Proteomes" id="UP000594454">
    <property type="component" value="Chromosome 2"/>
</dbReference>
<protein>
    <submittedName>
        <fullName evidence="1">Uncharacterized protein</fullName>
    </submittedName>
</protein>
<reference evidence="1 2" key="1">
    <citation type="submission" date="2020-11" db="EMBL/GenBank/DDBJ databases">
        <authorList>
            <person name="Wallbank WR R."/>
            <person name="Pardo Diaz C."/>
            <person name="Kozak K."/>
            <person name="Martin S."/>
            <person name="Jiggins C."/>
            <person name="Moest M."/>
            <person name="Warren A I."/>
            <person name="Generalovic N T."/>
            <person name="Byers J.R.P. K."/>
            <person name="Montejo-Kovacevich G."/>
            <person name="Yen C E."/>
        </authorList>
    </citation>
    <scope>NUCLEOTIDE SEQUENCE [LARGE SCALE GENOMIC DNA]</scope>
</reference>
<dbReference type="OrthoDB" id="413313at2759"/>
<dbReference type="FunFam" id="3.40.720.10:FF:000017">
    <property type="entry name" value="Predicted protein"/>
    <property type="match status" value="1"/>
</dbReference>
<dbReference type="PANTHER" id="PTHR10974:SF9">
    <property type="entry name" value="DUF229 DOMAIN CONTAINING PROTEIN-RELATED"/>
    <property type="match status" value="1"/>
</dbReference>
<dbReference type="AlphaFoldDB" id="A0A7R8UMD9"/>
<dbReference type="Pfam" id="PF02995">
    <property type="entry name" value="DUF229"/>
    <property type="match status" value="1"/>
</dbReference>
<dbReference type="InterPro" id="IPR004245">
    <property type="entry name" value="DUF229"/>
</dbReference>
<name>A0A7R8UMD9_HERIL</name>